<name>A0ACB6ZEI4_THEGA</name>
<evidence type="ECO:0000313" key="1">
    <source>
        <dbReference type="EMBL" id="KAF9647835.1"/>
    </source>
</evidence>
<gene>
    <name evidence="1" type="ORF">BDM02DRAFT_2500216</name>
</gene>
<reference evidence="1" key="2">
    <citation type="journal article" date="2020" name="Nat. Commun.">
        <title>Large-scale genome sequencing of mycorrhizal fungi provides insights into the early evolution of symbiotic traits.</title>
        <authorList>
            <person name="Miyauchi S."/>
            <person name="Kiss E."/>
            <person name="Kuo A."/>
            <person name="Drula E."/>
            <person name="Kohler A."/>
            <person name="Sanchez-Garcia M."/>
            <person name="Morin E."/>
            <person name="Andreopoulos B."/>
            <person name="Barry K.W."/>
            <person name="Bonito G."/>
            <person name="Buee M."/>
            <person name="Carver A."/>
            <person name="Chen C."/>
            <person name="Cichocki N."/>
            <person name="Clum A."/>
            <person name="Culley D."/>
            <person name="Crous P.W."/>
            <person name="Fauchery L."/>
            <person name="Girlanda M."/>
            <person name="Hayes R.D."/>
            <person name="Keri Z."/>
            <person name="LaButti K."/>
            <person name="Lipzen A."/>
            <person name="Lombard V."/>
            <person name="Magnuson J."/>
            <person name="Maillard F."/>
            <person name="Murat C."/>
            <person name="Nolan M."/>
            <person name="Ohm R.A."/>
            <person name="Pangilinan J."/>
            <person name="Pereira M.F."/>
            <person name="Perotto S."/>
            <person name="Peter M."/>
            <person name="Pfister S."/>
            <person name="Riley R."/>
            <person name="Sitrit Y."/>
            <person name="Stielow J.B."/>
            <person name="Szollosi G."/>
            <person name="Zifcakova L."/>
            <person name="Stursova M."/>
            <person name="Spatafora J.W."/>
            <person name="Tedersoo L."/>
            <person name="Vaario L.M."/>
            <person name="Yamada A."/>
            <person name="Yan M."/>
            <person name="Wang P."/>
            <person name="Xu J."/>
            <person name="Bruns T."/>
            <person name="Baldrian P."/>
            <person name="Vilgalys R."/>
            <person name="Dunand C."/>
            <person name="Henrissat B."/>
            <person name="Grigoriev I.V."/>
            <person name="Hibbett D."/>
            <person name="Nagy L.G."/>
            <person name="Martin F.M."/>
        </authorList>
    </citation>
    <scope>NUCLEOTIDE SEQUENCE</scope>
    <source>
        <strain evidence="1">P2</strain>
    </source>
</reference>
<dbReference type="Proteomes" id="UP000886501">
    <property type="component" value="Unassembled WGS sequence"/>
</dbReference>
<dbReference type="EMBL" id="MU118025">
    <property type="protein sequence ID" value="KAF9647835.1"/>
    <property type="molecule type" value="Genomic_DNA"/>
</dbReference>
<evidence type="ECO:0000313" key="2">
    <source>
        <dbReference type="Proteomes" id="UP000886501"/>
    </source>
</evidence>
<accession>A0ACB6ZEI4</accession>
<keyword evidence="2" id="KW-1185">Reference proteome</keyword>
<reference evidence="1" key="1">
    <citation type="submission" date="2019-10" db="EMBL/GenBank/DDBJ databases">
        <authorList>
            <consortium name="DOE Joint Genome Institute"/>
            <person name="Kuo A."/>
            <person name="Miyauchi S."/>
            <person name="Kiss E."/>
            <person name="Drula E."/>
            <person name="Kohler A."/>
            <person name="Sanchez-Garcia M."/>
            <person name="Andreopoulos B."/>
            <person name="Barry K.W."/>
            <person name="Bonito G."/>
            <person name="Buee M."/>
            <person name="Carver A."/>
            <person name="Chen C."/>
            <person name="Cichocki N."/>
            <person name="Clum A."/>
            <person name="Culley D."/>
            <person name="Crous P.W."/>
            <person name="Fauchery L."/>
            <person name="Girlanda M."/>
            <person name="Hayes R."/>
            <person name="Keri Z."/>
            <person name="Labutti K."/>
            <person name="Lipzen A."/>
            <person name="Lombard V."/>
            <person name="Magnuson J."/>
            <person name="Maillard F."/>
            <person name="Morin E."/>
            <person name="Murat C."/>
            <person name="Nolan M."/>
            <person name="Ohm R."/>
            <person name="Pangilinan J."/>
            <person name="Pereira M."/>
            <person name="Perotto S."/>
            <person name="Peter M."/>
            <person name="Riley R."/>
            <person name="Sitrit Y."/>
            <person name="Stielow B."/>
            <person name="Szollosi G."/>
            <person name="Zifcakova L."/>
            <person name="Stursova M."/>
            <person name="Spatafora J.W."/>
            <person name="Tedersoo L."/>
            <person name="Vaario L.-M."/>
            <person name="Yamada A."/>
            <person name="Yan M."/>
            <person name="Wang P."/>
            <person name="Xu J."/>
            <person name="Bruns T."/>
            <person name="Baldrian P."/>
            <person name="Vilgalys R."/>
            <person name="Henrissat B."/>
            <person name="Grigoriev I.V."/>
            <person name="Hibbett D."/>
            <person name="Nagy L.G."/>
            <person name="Martin F.M."/>
        </authorList>
    </citation>
    <scope>NUCLEOTIDE SEQUENCE</scope>
    <source>
        <strain evidence="1">P2</strain>
    </source>
</reference>
<protein>
    <submittedName>
        <fullName evidence="1">Uncharacterized protein</fullName>
    </submittedName>
</protein>
<organism evidence="1 2">
    <name type="scientific">Thelephora ganbajun</name>
    <name type="common">Ganba fungus</name>
    <dbReference type="NCBI Taxonomy" id="370292"/>
    <lineage>
        <taxon>Eukaryota</taxon>
        <taxon>Fungi</taxon>
        <taxon>Dikarya</taxon>
        <taxon>Basidiomycota</taxon>
        <taxon>Agaricomycotina</taxon>
        <taxon>Agaricomycetes</taxon>
        <taxon>Thelephorales</taxon>
        <taxon>Thelephoraceae</taxon>
        <taxon>Thelephora</taxon>
    </lineage>
</organism>
<sequence length="503" mass="55931">MATIDLTQVYEYYISHHLSKAFESLFGSVTCLPGCFSLYRVRTADKGRPIIISNRVIEDYAEPNVDTLHKKNLFSLGEDRYLTTLLLKHFPTFKTKFTPDAIAHTMAPESTRILFSQRRRWINSTVHNLCELIFLPELCGFCLFSMRFFVFIDLLGTLILPATVVYLVYLIVVVATGSGAFPLISIVMIAAVYGLQALVFIIKREFMLVGWMVVYILSFFLPVYSFWCMDDFSWGNTRLVIGEGSNKKVIMNDDEKWDESMIPLKKFSEYEAETWDTASRMSDETRKTGHTNQHRSHGPGSVADSRSIHPSMAGDFYRDTNAVSQKGSYSQFPAATSQSQMSQYGGASGLPQPPFIPFGGGPGSTAGSEYGGPHVGIPQLPYQNTGSIYGVMPNAPRNTVMTNMNMFGGDGVMPQFTGAGGTRPMSTFSMATSVNPFAGPSMNPDPTDDDLFDALRNYLSTQDLMAVTKKSAREAIQARFPKADLSTRRDFLNQSIDKILSES</sequence>
<proteinExistence type="predicted"/>
<comment type="caution">
    <text evidence="1">The sequence shown here is derived from an EMBL/GenBank/DDBJ whole genome shotgun (WGS) entry which is preliminary data.</text>
</comment>